<evidence type="ECO:0000313" key="2">
    <source>
        <dbReference type="EMBL" id="QGW83555.1"/>
    </source>
</evidence>
<feature type="region of interest" description="Disordered" evidence="1">
    <location>
        <begin position="267"/>
        <end position="323"/>
    </location>
</feature>
<gene>
    <name evidence="2" type="ORF">GOQ09_19055</name>
</gene>
<name>A0A6I6HL10_VARPD</name>
<feature type="compositionally biased region" description="Basic and acidic residues" evidence="1">
    <location>
        <begin position="267"/>
        <end position="280"/>
    </location>
</feature>
<feature type="compositionally biased region" description="Basic and acidic residues" evidence="1">
    <location>
        <begin position="293"/>
        <end position="304"/>
    </location>
</feature>
<dbReference type="OrthoDB" id="8841734at2"/>
<dbReference type="Proteomes" id="UP000425817">
    <property type="component" value="Chromosome"/>
</dbReference>
<reference evidence="2 3" key="1">
    <citation type="submission" date="2019-12" db="EMBL/GenBank/DDBJ databases">
        <title>Hybrid Genome Assemblies of two High G+C Isolates from Undergraduate Microbiology Courses.</title>
        <authorList>
            <person name="Ne Ville C.J."/>
            <person name="Enright D."/>
            <person name="Hernandez I."/>
            <person name="Dodsworth J."/>
            <person name="Orwin P.M."/>
        </authorList>
    </citation>
    <scope>NUCLEOTIDE SEQUENCE [LARGE SCALE GENOMIC DNA]</scope>
    <source>
        <strain evidence="2 3">CSUSB</strain>
    </source>
</reference>
<sequence length="323" mass="36077">MQLSRNGIEHRHLFKFGAIRSEPEALALAQARRDQLMQEHPEIPRWRTVERAICNGKPGGIAFVVGPDKQSSYWCAETPMADGTLMRETFSTARFSTAAKQLAIAERERQLSLMVAGFAVKAELDAASNRLGNGQNDAAMYGIVRHKTYWLVKLERSRQRFSKTFSFAKLGGVQDALAQAQAWRDDVVRQHPPVMRQQRANKLRSNNKTGIVGVTCVLGPDGRPRQWSAHTYIGPGKLLQKTFSVYRYGEDAQKLAIAERQKQLEQMEGRARLHPVEEQVRSTSTRRASRTSTRIEGRSDDGARSGKSVADSARTGGERRSGG</sequence>
<evidence type="ECO:0000256" key="1">
    <source>
        <dbReference type="SAM" id="MobiDB-lite"/>
    </source>
</evidence>
<accession>A0A6I6HL10</accession>
<dbReference type="Gene3D" id="1.20.5.2050">
    <property type="match status" value="1"/>
</dbReference>
<dbReference type="RefSeq" id="WP_157614952.1">
    <property type="nucleotide sequence ID" value="NZ_CP046622.1"/>
</dbReference>
<organism evidence="2 3">
    <name type="scientific">Variovorax paradoxus</name>
    <dbReference type="NCBI Taxonomy" id="34073"/>
    <lineage>
        <taxon>Bacteria</taxon>
        <taxon>Pseudomonadati</taxon>
        <taxon>Pseudomonadota</taxon>
        <taxon>Betaproteobacteria</taxon>
        <taxon>Burkholderiales</taxon>
        <taxon>Comamonadaceae</taxon>
        <taxon>Variovorax</taxon>
    </lineage>
</organism>
<evidence type="ECO:0008006" key="4">
    <source>
        <dbReference type="Google" id="ProtNLM"/>
    </source>
</evidence>
<protein>
    <recommendedName>
        <fullName evidence="4">AP2 domain-containing protein</fullName>
    </recommendedName>
</protein>
<feature type="compositionally biased region" description="Low complexity" evidence="1">
    <location>
        <begin position="281"/>
        <end position="292"/>
    </location>
</feature>
<evidence type="ECO:0000313" key="3">
    <source>
        <dbReference type="Proteomes" id="UP000425817"/>
    </source>
</evidence>
<proteinExistence type="predicted"/>
<dbReference type="EMBL" id="CP046622">
    <property type="protein sequence ID" value="QGW83555.1"/>
    <property type="molecule type" value="Genomic_DNA"/>
</dbReference>
<dbReference type="AlphaFoldDB" id="A0A6I6HL10"/>